<dbReference type="CDD" id="cd00037">
    <property type="entry name" value="CLECT"/>
    <property type="match status" value="1"/>
</dbReference>
<feature type="region of interest" description="Disordered" evidence="1">
    <location>
        <begin position="782"/>
        <end position="805"/>
    </location>
</feature>
<reference evidence="4" key="1">
    <citation type="submission" date="2016-11" db="UniProtKB">
        <authorList>
            <consortium name="WormBaseParasite"/>
        </authorList>
    </citation>
    <scope>IDENTIFICATION</scope>
</reference>
<dbReference type="PROSITE" id="PS50041">
    <property type="entry name" value="C_TYPE_LECTIN_2"/>
    <property type="match status" value="1"/>
</dbReference>
<name>A0A1I8HHG8_9PLAT</name>
<evidence type="ECO:0000313" key="4">
    <source>
        <dbReference type="WBParaSite" id="maker-uti_cns_0006190-snap-gene-0.7-mRNA-1"/>
    </source>
</evidence>
<feature type="compositionally biased region" description="Basic and acidic residues" evidence="1">
    <location>
        <begin position="42"/>
        <end position="56"/>
    </location>
</feature>
<dbReference type="WBParaSite" id="maker-uti_cns_0006190-snap-gene-0.7-mRNA-1">
    <property type="protein sequence ID" value="maker-uti_cns_0006190-snap-gene-0.7-mRNA-1"/>
    <property type="gene ID" value="maker-uti_cns_0006190-snap-gene-0.7"/>
</dbReference>
<evidence type="ECO:0000259" key="2">
    <source>
        <dbReference type="PROSITE" id="PS50041"/>
    </source>
</evidence>
<keyword evidence="3" id="KW-1185">Reference proteome</keyword>
<dbReference type="Proteomes" id="UP000095280">
    <property type="component" value="Unplaced"/>
</dbReference>
<dbReference type="CDD" id="cd01650">
    <property type="entry name" value="RT_nLTR_like"/>
    <property type="match status" value="1"/>
</dbReference>
<dbReference type="SUPFAM" id="SSF49785">
    <property type="entry name" value="Galactose-binding domain-like"/>
    <property type="match status" value="1"/>
</dbReference>
<dbReference type="InterPro" id="IPR008979">
    <property type="entry name" value="Galactose-bd-like_sf"/>
</dbReference>
<dbReference type="InterPro" id="IPR001304">
    <property type="entry name" value="C-type_lectin-like"/>
</dbReference>
<evidence type="ECO:0000313" key="3">
    <source>
        <dbReference type="Proteomes" id="UP000095280"/>
    </source>
</evidence>
<proteinExistence type="predicted"/>
<sequence length="2240" mass="245000">DIKKLIQQEKTSRTELQRMAQEKAELLQLLHQASGSQAVQKLPEKLAEPVASRHEQQPLPPSVSSVPFAVRRTAAADADEFTPRPTRTPSQAGDMPACSANPDASSRLTVRWPDMSAFWPTSSRPGSGQVGKSTLGETTALAVAAIAILVVAKVTEEDECNMKELVVQKTGDLAPVDFWRSLVPARGPIGPGRLLQGKLTLTDLGRAAGVAACGGCNEGGGGGGICCCCCCCLAVSASSFSAFSQIRIALQRFGHLVADDVNQSFEYGFDGLEIRTELICQLLRRFGVDSALTWLAVALVAYQYNNGTLPGLTAHQRHPLVLDPLIVSKDGLDFEIDANSGHEGGLGSRPKQRSIMARCSKLSCVMNRHSPVYSSNTMQAMDQTSHGCDQPNVAMVVKVLSQLYAVKSAVRIAALQRLQHLHLQHGGVPVLRHVANHLESSGRAPTEDLRGWCAEPYLNSHSFIARAPVGGLQHPTEGALAKQAYQGVLAGAHAGAWLHYQMAVAVLLYKGPGPGPGSATAASRRVVTRLMLLQWRLIITASTSKILKIGTGIWMLSILLYVDAATAYAADAAGCSSGAGFAADVGTARSCALAGFDLAKSPMTALPNSLTENCSSTLWHCAPPWLLGCRPSECRVSLVIIVSALGSKCARTGGLQIRLLERSFAFGHPIKLGGSLEKRPQRHPGQRLAALNCEDDELHSAQTGYEVIQHPLEGRNWAERHPAERSRCSAENIRGHACMSATSDPARVRAPRGRHSLAYRTRQALDSPVPEPLIAPSAVRTDGSRKYNTTGSAGAAGMARRPRERLRLSRRPTREAEEALAAVYLQRQQAAVNDAIRAVSAAGPDARGRVAWSAINALTGRKRRIPLNLSGDSADERRNALREFFTAIVNAPPPPLPDSLTLPPEMPLPAEESFSLAPVSTANVVRLAQQLPGGKALGPDEVPIEALRIHCVASGAARVMNRVLFGEEAPNEWTTAHIVAVPKKPGTTRLEEHRGICLQSCAAKLFNRMLLSRLQPVLDPYLRHEQNGFRPHRGTGDTLAPFLFVLVLDWELRTALPTNDDGFLLRRRVGRRQPERRLSVLGYADDLALLSLTVEGAQRQLDKLFAVAASVGLVVNTQKTVVLCVPDDIEAAILCRGADEQATELPRRRPRGFAASPRACLGCLSPRPYLTASGRRCSNAALYRRAGLVRPSDLLRRRRLQLAGHIIRAESYCPEPVQEVLLLTLQAPYRRGQARTRRFVDGLLTDAGAPDSAGGVAFIRDLALKRALETPEGNRGRKVPELKEVRNAGGCPSGSVQYFDRCLELRLNPATWQIASQQCRLYQPRSRQDLSVLDQFQWAGYNLWTGVHFNASLGRVAYLHDGAEVPAHLFHLAYRPTSSDCVSLQVAVGRLAVANCTASLPYLCEQPAIANEPLSQLLQRSRQQTRISAGVTGDLVAILVAGDRSPVVQRAALMCQRPRLDSKCSHINFELNWNLSLALLSSSCSAYAQTVYYYSSASSALRRQLDSDGQWYSWEYVCLAQNERKQLLYNSPGQRWSVNFTASSFINYAGPEYALLDSTSTLPEHRICRLYREYYGDLNVNIAGRVCQTKPVYPAATDACRPDSGAVVCYDDATNVKTLCEIPDCIDGLLSSPASEFAGTGLQSKFATFHMNSNFTLPAVSNDSNGFSYLYTNRYVGDVTADSSFYLLVDLKTLARVNQIVLLHFVNASELRCLRARLAVSWEVGLGESAFAYNTAIDCGAQEYADPTDSYAVFSCPSVESLGRYVIIDKRAECGFLFATAIKVYGDFYYDINYNPASSYANRLPVWMESSAIATGNATLRVLMRRSGSFQLHLANRTGYDGASVAARFVFEFSSGWPLSNLHLSGAWAERAGSRLGNLTRHWQAAPSGSGSGNVSAIEFVTLALTFSKETTWRFNILVEGRLLANVSDDGDLLGSASMPNVNAVTFSAVGNESAAVFNFEPLRTRMSLKVTFSIHVRVWYCAYSRGTDSLDKDYGAVSLQRAVTHDLASWRSLDRGVDLTDWPVQVSPSSRWSSFQSLKPPVLLLAMRHFVYAYDGFFQLRLMLYGRELDEPVSSWSLPWLVSRHQSVQYSSLYSSSYPSHRLTDGDTNSLSSSVNFFRTEVTASVKWAYIDLVRLRNLSHVNVFSVFYVQTRIANTEYYAQASDMVSSPTFSSSDLCHTQVESFGPDGKYLDYFTFNCTKTARYLTIRKSSTVAEDLALSEVEVYATIFGEYNWFLSH</sequence>
<feature type="domain" description="C-type lectin" evidence="2">
    <location>
        <begin position="1298"/>
        <end position="1405"/>
    </location>
</feature>
<dbReference type="InterPro" id="IPR016186">
    <property type="entry name" value="C-type_lectin-like/link_sf"/>
</dbReference>
<dbReference type="SUPFAM" id="SSF56436">
    <property type="entry name" value="C-type lectin-like"/>
    <property type="match status" value="1"/>
</dbReference>
<dbReference type="InterPro" id="IPR016187">
    <property type="entry name" value="CTDL_fold"/>
</dbReference>
<evidence type="ECO:0000256" key="1">
    <source>
        <dbReference type="SAM" id="MobiDB-lite"/>
    </source>
</evidence>
<accession>A0A1I8HHG8</accession>
<dbReference type="Gene3D" id="2.60.120.260">
    <property type="entry name" value="Galactose-binding domain-like"/>
    <property type="match status" value="1"/>
</dbReference>
<organism evidence="3 4">
    <name type="scientific">Macrostomum lignano</name>
    <dbReference type="NCBI Taxonomy" id="282301"/>
    <lineage>
        <taxon>Eukaryota</taxon>
        <taxon>Metazoa</taxon>
        <taxon>Spiralia</taxon>
        <taxon>Lophotrochozoa</taxon>
        <taxon>Platyhelminthes</taxon>
        <taxon>Rhabditophora</taxon>
        <taxon>Macrostomorpha</taxon>
        <taxon>Macrostomida</taxon>
        <taxon>Macrostomidae</taxon>
        <taxon>Macrostomum</taxon>
    </lineage>
</organism>
<dbReference type="PANTHER" id="PTHR19446">
    <property type="entry name" value="REVERSE TRANSCRIPTASES"/>
    <property type="match status" value="1"/>
</dbReference>
<protein>
    <submittedName>
        <fullName evidence="4">C-type lectin domain-containing protein</fullName>
    </submittedName>
</protein>
<feature type="region of interest" description="Disordered" evidence="1">
    <location>
        <begin position="34"/>
        <end position="104"/>
    </location>
</feature>
<dbReference type="Gene3D" id="3.10.100.10">
    <property type="entry name" value="Mannose-Binding Protein A, subunit A"/>
    <property type="match status" value="1"/>
</dbReference>